<feature type="transmembrane region" description="Helical" evidence="8">
    <location>
        <begin position="269"/>
        <end position="290"/>
    </location>
</feature>
<keyword evidence="6 8" id="KW-1133">Transmembrane helix</keyword>
<comment type="caution">
    <text evidence="9">The sequence shown here is derived from an EMBL/GenBank/DDBJ whole genome shotgun (WGS) entry which is preliminary data.</text>
</comment>
<evidence type="ECO:0000256" key="3">
    <source>
        <dbReference type="ARBA" id="ARBA00022448"/>
    </source>
</evidence>
<feature type="transmembrane region" description="Helical" evidence="8">
    <location>
        <begin position="54"/>
        <end position="74"/>
    </location>
</feature>
<reference evidence="9 10" key="1">
    <citation type="submission" date="2015-11" db="EMBL/GenBank/DDBJ databases">
        <title>Genomic analysis of 38 Legionella species identifies large and diverse effector repertoires.</title>
        <authorList>
            <person name="Burstein D."/>
            <person name="Amaro F."/>
            <person name="Zusman T."/>
            <person name="Lifshitz Z."/>
            <person name="Cohen O."/>
            <person name="Gilbert J.A."/>
            <person name="Pupko T."/>
            <person name="Shuman H.A."/>
            <person name="Segal G."/>
        </authorList>
    </citation>
    <scope>NUCLEOTIDE SEQUENCE [LARGE SCALE GENOMIC DNA]</scope>
    <source>
        <strain evidence="9 10">SC-63-C7</strain>
    </source>
</reference>
<gene>
    <name evidence="9" type="ORF">Lsan_2955</name>
</gene>
<accession>A0A0W0YIZ6</accession>
<dbReference type="GO" id="GO:0022857">
    <property type="term" value="F:transmembrane transporter activity"/>
    <property type="evidence" value="ECO:0007669"/>
    <property type="project" value="InterPro"/>
</dbReference>
<feature type="transmembrane region" description="Helical" evidence="8">
    <location>
        <begin position="296"/>
        <end position="314"/>
    </location>
</feature>
<organism evidence="9 10">
    <name type="scientific">Legionella santicrucis</name>
    <dbReference type="NCBI Taxonomy" id="45074"/>
    <lineage>
        <taxon>Bacteria</taxon>
        <taxon>Pseudomonadati</taxon>
        <taxon>Pseudomonadota</taxon>
        <taxon>Gammaproteobacteria</taxon>
        <taxon>Legionellales</taxon>
        <taxon>Legionellaceae</taxon>
        <taxon>Legionella</taxon>
    </lineage>
</organism>
<keyword evidence="3" id="KW-0813">Transport</keyword>
<proteinExistence type="inferred from homology"/>
<dbReference type="STRING" id="45074.Lsan_2955"/>
<keyword evidence="4" id="KW-1003">Cell membrane</keyword>
<comment type="similarity">
    <text evidence="2">Belongs to the binding-protein-dependent transport system permease family. FecCD subfamily.</text>
</comment>
<evidence type="ECO:0000256" key="2">
    <source>
        <dbReference type="ARBA" id="ARBA00007935"/>
    </source>
</evidence>
<dbReference type="Proteomes" id="UP000054703">
    <property type="component" value="Unassembled WGS sequence"/>
</dbReference>
<dbReference type="Gene3D" id="1.10.3470.10">
    <property type="entry name" value="ABC transporter involved in vitamin B12 uptake, BtuC"/>
    <property type="match status" value="1"/>
</dbReference>
<feature type="transmembrane region" description="Helical" evidence="8">
    <location>
        <begin position="108"/>
        <end position="126"/>
    </location>
</feature>
<dbReference type="GO" id="GO:0005886">
    <property type="term" value="C:plasma membrane"/>
    <property type="evidence" value="ECO:0007669"/>
    <property type="project" value="UniProtKB-SubCell"/>
</dbReference>
<keyword evidence="10" id="KW-1185">Reference proteome</keyword>
<dbReference type="GO" id="GO:0033214">
    <property type="term" value="P:siderophore-iron import into cell"/>
    <property type="evidence" value="ECO:0007669"/>
    <property type="project" value="TreeGrafter"/>
</dbReference>
<dbReference type="PATRIC" id="fig|45074.5.peg.3179"/>
<feature type="transmembrane region" description="Helical" evidence="8">
    <location>
        <begin position="224"/>
        <end position="249"/>
    </location>
</feature>
<dbReference type="InterPro" id="IPR037294">
    <property type="entry name" value="ABC_BtuC-like"/>
</dbReference>
<protein>
    <submittedName>
        <fullName evidence="9">FecCD transport family protein</fullName>
    </submittedName>
</protein>
<dbReference type="RefSeq" id="WP_058514915.1">
    <property type="nucleotide sequence ID" value="NZ_CAAAIH010000028.1"/>
</dbReference>
<evidence type="ECO:0000256" key="1">
    <source>
        <dbReference type="ARBA" id="ARBA00004651"/>
    </source>
</evidence>
<dbReference type="OrthoDB" id="9055647at2"/>
<evidence type="ECO:0000256" key="8">
    <source>
        <dbReference type="SAM" id="Phobius"/>
    </source>
</evidence>
<feature type="transmembrane region" description="Helical" evidence="8">
    <location>
        <begin position="138"/>
        <end position="158"/>
    </location>
</feature>
<dbReference type="AlphaFoldDB" id="A0A0W0YIZ6"/>
<dbReference type="CDD" id="cd06550">
    <property type="entry name" value="TM_ABC_iron-siderophores_like"/>
    <property type="match status" value="1"/>
</dbReference>
<comment type="subcellular location">
    <subcellularLocation>
        <location evidence="1">Cell membrane</location>
        <topology evidence="1">Multi-pass membrane protein</topology>
    </subcellularLocation>
</comment>
<sequence>MFFKIVLLITMVIVLSIATLLFGKTTFTLYDLWQMNHLDKSNYFILFDMRIPRLITSLYTGGLFALAGSIFQAIHKNPVASPDILGVNATAIFAILFFSHVFDTQHGLLGYALVGALVGFGLTTILSTNNRQIDNTRLIIIGIALSILFKALSQFLVIESKENIHTLLHFLNGTLYQASWQQLSFMTYSVLICVTLCLFCAPYLDIIMLHTDISRSVGLQLRFWQIFFIGLALYMSASAISTCGSLGFIGFIAPNMSRILFGHSHRFNLYGSILIGCSLVLGADLISRVIFYPLEIPIGIILIFIGTPFFLYLLKTMHRNYYG</sequence>
<dbReference type="PANTHER" id="PTHR30472:SF37">
    <property type="entry name" value="FE(3+) DICITRATE TRANSPORT SYSTEM PERMEASE PROTEIN FECD-RELATED"/>
    <property type="match status" value="1"/>
</dbReference>
<evidence type="ECO:0000256" key="6">
    <source>
        <dbReference type="ARBA" id="ARBA00022989"/>
    </source>
</evidence>
<evidence type="ECO:0000313" key="10">
    <source>
        <dbReference type="Proteomes" id="UP000054703"/>
    </source>
</evidence>
<dbReference type="InterPro" id="IPR000522">
    <property type="entry name" value="ABC_transptr_permease_BtuC"/>
</dbReference>
<evidence type="ECO:0000256" key="7">
    <source>
        <dbReference type="ARBA" id="ARBA00023136"/>
    </source>
</evidence>
<dbReference type="PANTHER" id="PTHR30472">
    <property type="entry name" value="FERRIC ENTEROBACTIN TRANSPORT SYSTEM PERMEASE PROTEIN"/>
    <property type="match status" value="1"/>
</dbReference>
<feature type="transmembrane region" description="Helical" evidence="8">
    <location>
        <begin position="80"/>
        <end position="101"/>
    </location>
</feature>
<evidence type="ECO:0000313" key="9">
    <source>
        <dbReference type="EMBL" id="KTD56795.1"/>
    </source>
</evidence>
<evidence type="ECO:0000256" key="5">
    <source>
        <dbReference type="ARBA" id="ARBA00022692"/>
    </source>
</evidence>
<evidence type="ECO:0000256" key="4">
    <source>
        <dbReference type="ARBA" id="ARBA00022475"/>
    </source>
</evidence>
<keyword evidence="5 8" id="KW-0812">Transmembrane</keyword>
<feature type="transmembrane region" description="Helical" evidence="8">
    <location>
        <begin position="185"/>
        <end position="204"/>
    </location>
</feature>
<name>A0A0W0YIZ6_9GAMM</name>
<dbReference type="Pfam" id="PF01032">
    <property type="entry name" value="FecCD"/>
    <property type="match status" value="1"/>
</dbReference>
<feature type="transmembrane region" description="Helical" evidence="8">
    <location>
        <begin position="6"/>
        <end position="33"/>
    </location>
</feature>
<dbReference type="EMBL" id="LNYU01000081">
    <property type="protein sequence ID" value="KTD56795.1"/>
    <property type="molecule type" value="Genomic_DNA"/>
</dbReference>
<dbReference type="SUPFAM" id="SSF81345">
    <property type="entry name" value="ABC transporter involved in vitamin B12 uptake, BtuC"/>
    <property type="match status" value="1"/>
</dbReference>
<keyword evidence="7 8" id="KW-0472">Membrane</keyword>